<dbReference type="HOGENOM" id="CLU_1770140_0_0_1"/>
<organism>
    <name type="scientific">Ixodes scapularis</name>
    <name type="common">Black-legged tick</name>
    <name type="synonym">Deer tick</name>
    <dbReference type="NCBI Taxonomy" id="6945"/>
    <lineage>
        <taxon>Eukaryota</taxon>
        <taxon>Metazoa</taxon>
        <taxon>Ecdysozoa</taxon>
        <taxon>Arthropoda</taxon>
        <taxon>Chelicerata</taxon>
        <taxon>Arachnida</taxon>
        <taxon>Acari</taxon>
        <taxon>Parasitiformes</taxon>
        <taxon>Ixodida</taxon>
        <taxon>Ixodoidea</taxon>
        <taxon>Ixodidae</taxon>
        <taxon>Ixodinae</taxon>
        <taxon>Ixodes</taxon>
    </lineage>
</organism>
<dbReference type="STRING" id="6945.B7QIH9"/>
<reference evidence="2" key="2">
    <citation type="submission" date="2020-05" db="UniProtKB">
        <authorList>
            <consortium name="EnsemblMetazoa"/>
        </authorList>
    </citation>
    <scope>IDENTIFICATION</scope>
    <source>
        <strain evidence="2">wikel</strain>
    </source>
</reference>
<dbReference type="InParanoid" id="B7QIH9"/>
<accession>B7QIH9</accession>
<sequence>MDASTATSDLVVSVDDIECLGCSSMDENVRSFRNSAADQERTLEENRAACFREEILIKTERTAKVRASTTGSLLQVFLVKFYCFKCNYTQGTFIQYEKQELEPGSCPECQSLGPFTFEIRQVQGNKCISNDRPSTLENILPINGLLR</sequence>
<dbReference type="VEuPathDB" id="VectorBase:ISCW014921"/>
<dbReference type="AlphaFoldDB" id="B7QIH9"/>
<evidence type="ECO:0000313" key="3">
    <source>
        <dbReference type="Proteomes" id="UP000001555"/>
    </source>
</evidence>
<dbReference type="EnsemblMetazoa" id="ISCW014921-RA">
    <property type="protein sequence ID" value="ISCW014921-PA"/>
    <property type="gene ID" value="ISCW014921"/>
</dbReference>
<dbReference type="VEuPathDB" id="VectorBase:ISCI014921"/>
<dbReference type="EMBL" id="DS946256">
    <property type="protein sequence ID" value="EEC18651.1"/>
    <property type="molecule type" value="Genomic_DNA"/>
</dbReference>
<protein>
    <submittedName>
        <fullName evidence="1 2">DNA replication licensing factor MCM2, putative</fullName>
    </submittedName>
</protein>
<keyword evidence="3" id="KW-1185">Reference proteome</keyword>
<dbReference type="PaxDb" id="6945-B7QIH9"/>
<name>B7QIH9_IXOSC</name>
<dbReference type="EMBL" id="ABJB010847741">
    <property type="status" value="NOT_ANNOTATED_CDS"/>
    <property type="molecule type" value="Genomic_DNA"/>
</dbReference>
<reference evidence="1 3" key="1">
    <citation type="submission" date="2008-03" db="EMBL/GenBank/DDBJ databases">
        <title>Annotation of Ixodes scapularis.</title>
        <authorList>
            <consortium name="Ixodes scapularis Genome Project Consortium"/>
            <person name="Caler E."/>
            <person name="Hannick L.I."/>
            <person name="Bidwell S."/>
            <person name="Joardar V."/>
            <person name="Thiagarajan M."/>
            <person name="Amedeo P."/>
            <person name="Galinsky K.J."/>
            <person name="Schobel S."/>
            <person name="Inman J."/>
            <person name="Hostetler J."/>
            <person name="Miller J."/>
            <person name="Hammond M."/>
            <person name="Megy K."/>
            <person name="Lawson D."/>
            <person name="Kodira C."/>
            <person name="Sutton G."/>
            <person name="Meyer J."/>
            <person name="Hill C.A."/>
            <person name="Birren B."/>
            <person name="Nene V."/>
            <person name="Collins F."/>
            <person name="Alarcon-Chaidez F."/>
            <person name="Wikel S."/>
            <person name="Strausberg R."/>
        </authorList>
    </citation>
    <scope>NUCLEOTIDE SEQUENCE [LARGE SCALE GENOMIC DNA]</scope>
    <source>
        <strain evidence="3">Wikel</strain>
        <strain evidence="1">Wikel colony</strain>
    </source>
</reference>
<gene>
    <name evidence="1" type="ORF">IscW_ISCW014921</name>
</gene>
<dbReference type="Proteomes" id="UP000001555">
    <property type="component" value="Unassembled WGS sequence"/>
</dbReference>
<evidence type="ECO:0000313" key="2">
    <source>
        <dbReference type="EnsemblMetazoa" id="ISCW014921-PA"/>
    </source>
</evidence>
<proteinExistence type="predicted"/>
<evidence type="ECO:0000313" key="1">
    <source>
        <dbReference type="EMBL" id="EEC18651.1"/>
    </source>
</evidence>